<comment type="caution">
    <text evidence="2">The sequence shown here is derived from an EMBL/GenBank/DDBJ whole genome shotgun (WGS) entry which is preliminary data.</text>
</comment>
<gene>
    <name evidence="2" type="ORF">BJG266_LOCUS23052</name>
    <name evidence="3" type="ORF">QVE165_LOCUS37972</name>
</gene>
<sequence>MLRNNEHKDEDDDFMDISNSMDPVAGDISDSDAVVTNDPAISSSSSSSSSSLTSSSDAELYDEADSNLFLLFFILVVIIPAVYREIEWHQNSTWPRWLREGLDLFNTNPSRAYDVYLYQRLDPDSKPPFNWPYCRNVHEEAGLYLKFIFDFYHDLPDRMLFIHAKPERHSLSPIEAAQCIRDDVFYTSVNNVWFGNRPWIAGSPDPTDNLTLMYKCARHLLGLFGFDGEAQLNPDNHVPKDQSIYSTMCCAQFYVRKERIRHYTYQQWSAIYNASLQPYCTTMLDREIPGTFGVRSFGSAMEFLWHIILGLESANMPPPKKKTNTDLCHLFRSGCFGSLCNAVVSGFLK</sequence>
<evidence type="ECO:0000313" key="2">
    <source>
        <dbReference type="EMBL" id="CAF1131930.1"/>
    </source>
</evidence>
<dbReference type="AlphaFoldDB" id="A0A814RDB2"/>
<feature type="region of interest" description="Disordered" evidence="1">
    <location>
        <begin position="1"/>
        <end position="53"/>
    </location>
</feature>
<dbReference type="OrthoDB" id="426718at2759"/>
<dbReference type="PANTHER" id="PTHR37490:SF2">
    <property type="match status" value="1"/>
</dbReference>
<reference evidence="2" key="1">
    <citation type="submission" date="2021-02" db="EMBL/GenBank/DDBJ databases">
        <authorList>
            <person name="Nowell W R."/>
        </authorList>
    </citation>
    <scope>NUCLEOTIDE SEQUENCE</scope>
</reference>
<proteinExistence type="predicted"/>
<organism evidence="2 5">
    <name type="scientific">Adineta steineri</name>
    <dbReference type="NCBI Taxonomy" id="433720"/>
    <lineage>
        <taxon>Eukaryota</taxon>
        <taxon>Metazoa</taxon>
        <taxon>Spiralia</taxon>
        <taxon>Gnathifera</taxon>
        <taxon>Rotifera</taxon>
        <taxon>Eurotatoria</taxon>
        <taxon>Bdelloidea</taxon>
        <taxon>Adinetida</taxon>
        <taxon>Adinetidae</taxon>
        <taxon>Adineta</taxon>
    </lineage>
</organism>
<evidence type="ECO:0000313" key="4">
    <source>
        <dbReference type="Proteomes" id="UP000663832"/>
    </source>
</evidence>
<dbReference type="PANTHER" id="PTHR37490">
    <property type="entry name" value="EXPRESSED PROTEIN"/>
    <property type="match status" value="1"/>
</dbReference>
<protein>
    <submittedName>
        <fullName evidence="2">Uncharacterized protein</fullName>
    </submittedName>
</protein>
<evidence type="ECO:0000313" key="5">
    <source>
        <dbReference type="Proteomes" id="UP000663877"/>
    </source>
</evidence>
<dbReference type="Proteomes" id="UP000663832">
    <property type="component" value="Unassembled WGS sequence"/>
</dbReference>
<dbReference type="EMBL" id="CAJNOM010000401">
    <property type="protein sequence ID" value="CAF1417226.1"/>
    <property type="molecule type" value="Genomic_DNA"/>
</dbReference>
<evidence type="ECO:0000313" key="3">
    <source>
        <dbReference type="EMBL" id="CAF1417226.1"/>
    </source>
</evidence>
<dbReference type="Pfam" id="PF11913">
    <property type="entry name" value="DUF3431"/>
    <property type="match status" value="2"/>
</dbReference>
<dbReference type="InterPro" id="IPR021838">
    <property type="entry name" value="DUF3431"/>
</dbReference>
<name>A0A814RDB2_9BILA</name>
<feature type="compositionally biased region" description="Low complexity" evidence="1">
    <location>
        <begin position="42"/>
        <end position="53"/>
    </location>
</feature>
<dbReference type="Proteomes" id="UP000663877">
    <property type="component" value="Unassembled WGS sequence"/>
</dbReference>
<dbReference type="EMBL" id="CAJNOI010000149">
    <property type="protein sequence ID" value="CAF1131930.1"/>
    <property type="molecule type" value="Genomic_DNA"/>
</dbReference>
<evidence type="ECO:0000256" key="1">
    <source>
        <dbReference type="SAM" id="MobiDB-lite"/>
    </source>
</evidence>
<accession>A0A814RDB2</accession>
<keyword evidence="4" id="KW-1185">Reference proteome</keyword>